<evidence type="ECO:0000259" key="1">
    <source>
        <dbReference type="Pfam" id="PF02789"/>
    </source>
</evidence>
<dbReference type="GO" id="GO:0070006">
    <property type="term" value="F:metalloaminopeptidase activity"/>
    <property type="evidence" value="ECO:0007669"/>
    <property type="project" value="InterPro"/>
</dbReference>
<dbReference type="AlphaFoldDB" id="A0A382CUA1"/>
<organism evidence="2">
    <name type="scientific">marine metagenome</name>
    <dbReference type="NCBI Taxonomy" id="408172"/>
    <lineage>
        <taxon>unclassified sequences</taxon>
        <taxon>metagenomes</taxon>
        <taxon>ecological metagenomes</taxon>
    </lineage>
</organism>
<name>A0A382CUA1_9ZZZZ</name>
<dbReference type="Gene3D" id="3.40.220.10">
    <property type="entry name" value="Leucine Aminopeptidase, subunit E, domain 1"/>
    <property type="match status" value="1"/>
</dbReference>
<protein>
    <recommendedName>
        <fullName evidence="1">Peptidase M17 leucyl aminopeptidase N-terminal domain-containing protein</fullName>
    </recommendedName>
</protein>
<dbReference type="SUPFAM" id="SSF52949">
    <property type="entry name" value="Macro domain-like"/>
    <property type="match status" value="1"/>
</dbReference>
<accession>A0A382CUA1</accession>
<dbReference type="EMBL" id="UINC01036178">
    <property type="protein sequence ID" value="SVB29748.1"/>
    <property type="molecule type" value="Genomic_DNA"/>
</dbReference>
<dbReference type="InterPro" id="IPR043472">
    <property type="entry name" value="Macro_dom-like"/>
</dbReference>
<feature type="non-terminal residue" evidence="2">
    <location>
        <position position="121"/>
    </location>
</feature>
<feature type="domain" description="Peptidase M17 leucyl aminopeptidase N-terminal" evidence="1">
    <location>
        <begin position="26"/>
        <end position="121"/>
    </location>
</feature>
<dbReference type="GO" id="GO:0006508">
    <property type="term" value="P:proteolysis"/>
    <property type="evidence" value="ECO:0007669"/>
    <property type="project" value="InterPro"/>
</dbReference>
<sequence length="121" mass="13367">MKKNLTLNIQHIHSEDLKLIKTGALVIGVHEGKRLNDSLSAINLVSNNLIKKLYKRGEISGKPGEMLYIPSIEGVKAERIYIVGCGRKGKKLPQDIVSKILGSFIRSAKASKSNSAFFYMP</sequence>
<dbReference type="InterPro" id="IPR008283">
    <property type="entry name" value="Peptidase_M17_N"/>
</dbReference>
<dbReference type="Pfam" id="PF02789">
    <property type="entry name" value="Peptidase_M17_N"/>
    <property type="match status" value="1"/>
</dbReference>
<proteinExistence type="predicted"/>
<gene>
    <name evidence="2" type="ORF">METZ01_LOCUS182602</name>
</gene>
<evidence type="ECO:0000313" key="2">
    <source>
        <dbReference type="EMBL" id="SVB29748.1"/>
    </source>
</evidence>
<reference evidence="2" key="1">
    <citation type="submission" date="2018-05" db="EMBL/GenBank/DDBJ databases">
        <authorList>
            <person name="Lanie J.A."/>
            <person name="Ng W.-L."/>
            <person name="Kazmierczak K.M."/>
            <person name="Andrzejewski T.M."/>
            <person name="Davidsen T.M."/>
            <person name="Wayne K.J."/>
            <person name="Tettelin H."/>
            <person name="Glass J.I."/>
            <person name="Rusch D."/>
            <person name="Podicherti R."/>
            <person name="Tsui H.-C.T."/>
            <person name="Winkler M.E."/>
        </authorList>
    </citation>
    <scope>NUCLEOTIDE SEQUENCE</scope>
</reference>